<dbReference type="EMBL" id="BSPG01000032">
    <property type="protein sequence ID" value="GLS46043.1"/>
    <property type="molecule type" value="Genomic_DNA"/>
</dbReference>
<organism evidence="1 2">
    <name type="scientific">Methylobacterium brachythecii</name>
    <dbReference type="NCBI Taxonomy" id="1176177"/>
    <lineage>
        <taxon>Bacteria</taxon>
        <taxon>Pseudomonadati</taxon>
        <taxon>Pseudomonadota</taxon>
        <taxon>Alphaproteobacteria</taxon>
        <taxon>Hyphomicrobiales</taxon>
        <taxon>Methylobacteriaceae</taxon>
        <taxon>Methylobacterium</taxon>
    </lineage>
</organism>
<protein>
    <submittedName>
        <fullName evidence="1">Uncharacterized protein</fullName>
    </submittedName>
</protein>
<comment type="caution">
    <text evidence="1">The sequence shown here is derived from an EMBL/GenBank/DDBJ whole genome shotgun (WGS) entry which is preliminary data.</text>
</comment>
<keyword evidence="2" id="KW-1185">Reference proteome</keyword>
<proteinExistence type="predicted"/>
<reference evidence="2" key="1">
    <citation type="journal article" date="2019" name="Int. J. Syst. Evol. Microbiol.">
        <title>The Global Catalogue of Microorganisms (GCM) 10K type strain sequencing project: providing services to taxonomists for standard genome sequencing and annotation.</title>
        <authorList>
            <consortium name="The Broad Institute Genomics Platform"/>
            <consortium name="The Broad Institute Genome Sequencing Center for Infectious Disease"/>
            <person name="Wu L."/>
            <person name="Ma J."/>
        </authorList>
    </citation>
    <scope>NUCLEOTIDE SEQUENCE [LARGE SCALE GENOMIC DNA]</scope>
    <source>
        <strain evidence="2">NBRC 107710</strain>
    </source>
</reference>
<name>A0ABQ6DCH9_9HYPH</name>
<gene>
    <name evidence="1" type="ORF">GCM10007884_40340</name>
</gene>
<evidence type="ECO:0000313" key="1">
    <source>
        <dbReference type="EMBL" id="GLS46043.1"/>
    </source>
</evidence>
<sequence length="52" mass="5825">MDVFIERAWVCTGQPNTPTPRGERSRHCERSEAIQSQRAEVAGVDLDCFGFA</sequence>
<accession>A0ABQ6DCH9</accession>
<dbReference type="Proteomes" id="UP001156881">
    <property type="component" value="Unassembled WGS sequence"/>
</dbReference>
<evidence type="ECO:0000313" key="2">
    <source>
        <dbReference type="Proteomes" id="UP001156881"/>
    </source>
</evidence>